<dbReference type="InterPro" id="IPR036513">
    <property type="entry name" value="STAS_dom_sf"/>
</dbReference>
<dbReference type="EMBL" id="FLQY01000349">
    <property type="protein sequence ID" value="SBT10445.1"/>
    <property type="molecule type" value="Genomic_DNA"/>
</dbReference>
<evidence type="ECO:0000313" key="4">
    <source>
        <dbReference type="Proteomes" id="UP000199600"/>
    </source>
</evidence>
<feature type="domain" description="STAS" evidence="2">
    <location>
        <begin position="342"/>
        <end position="403"/>
    </location>
</feature>
<organism evidence="3 4">
    <name type="scientific">Candidatus Propionivibrio aalborgensis</name>
    <dbReference type="NCBI Taxonomy" id="1860101"/>
    <lineage>
        <taxon>Bacteria</taxon>
        <taxon>Pseudomonadati</taxon>
        <taxon>Pseudomonadota</taxon>
        <taxon>Betaproteobacteria</taxon>
        <taxon>Rhodocyclales</taxon>
        <taxon>Rhodocyclaceae</taxon>
        <taxon>Propionivibrio</taxon>
    </lineage>
</organism>
<feature type="region of interest" description="Disordered" evidence="1">
    <location>
        <begin position="1"/>
        <end position="49"/>
    </location>
</feature>
<dbReference type="CDD" id="cd07043">
    <property type="entry name" value="STAS_anti-anti-sigma_factors"/>
    <property type="match status" value="1"/>
</dbReference>
<evidence type="ECO:0000256" key="1">
    <source>
        <dbReference type="SAM" id="MobiDB-lite"/>
    </source>
</evidence>
<protein>
    <submittedName>
        <fullName evidence="3">Anti-sigma-factor antagonist</fullName>
    </submittedName>
</protein>
<sequence length="403" mass="43866">MVARPAVIPRAKEAPEVALPPAEDKLDSSAGSPQSGTVPPPEAASDDLSSLDFVKSDFSEFDFSEVSPDFQIEQDVDPVDAEAEEAAILYANGQDEAARSVLENAVRIHHFGPGERLWMMLFDLYKLTGQKAAFDALGIDYARSFEKSPPAWRDKSTGQAKVSEAVAGSLLFKGDLTGENDGAFEAVRQSLAKNVRLRLDMSRVSQIDAVGCGLLLTLLQQARKSRREVELLGRDALAEMLEQRIVAGSAEDSECWLLLLELCQLQGRNEAFEEVAINYAVTFEVSPPSWESSRVAAPEPAKQMAADVPGDDGVQDAYVLRGDVKSSRFGDLTAHADLHDPVLIDCAPLVRLDFISAGALLNVLSTIRQTGKQIVFRHPNHLIAELFRVIGLRTVAAIIFAKH</sequence>
<evidence type="ECO:0000313" key="3">
    <source>
        <dbReference type="EMBL" id="SBT10445.1"/>
    </source>
</evidence>
<reference evidence="3 4" key="1">
    <citation type="submission" date="2016-06" db="EMBL/GenBank/DDBJ databases">
        <authorList>
            <person name="Kjaerup R.B."/>
            <person name="Dalgaard T.S."/>
            <person name="Juul-Madsen H.R."/>
        </authorList>
    </citation>
    <scope>NUCLEOTIDE SEQUENCE [LARGE SCALE GENOMIC DNA]</scope>
    <source>
        <strain evidence="3">2</strain>
    </source>
</reference>
<dbReference type="Gene3D" id="3.30.750.24">
    <property type="entry name" value="STAS domain"/>
    <property type="match status" value="2"/>
</dbReference>
<feature type="domain" description="STAS" evidence="2">
    <location>
        <begin position="197"/>
        <end position="233"/>
    </location>
</feature>
<evidence type="ECO:0000259" key="2">
    <source>
        <dbReference type="PROSITE" id="PS50801"/>
    </source>
</evidence>
<accession>A0A1A8XZT7</accession>
<keyword evidence="4" id="KW-1185">Reference proteome</keyword>
<dbReference type="AlphaFoldDB" id="A0A1A8XZT7"/>
<dbReference type="Proteomes" id="UP000199600">
    <property type="component" value="Unassembled WGS sequence"/>
</dbReference>
<gene>
    <name evidence="3" type="ORF">PROAA_480004</name>
</gene>
<dbReference type="SUPFAM" id="SSF52091">
    <property type="entry name" value="SpoIIaa-like"/>
    <property type="match status" value="2"/>
</dbReference>
<dbReference type="Pfam" id="PF13466">
    <property type="entry name" value="STAS_2"/>
    <property type="match status" value="2"/>
</dbReference>
<name>A0A1A8XZT7_9RHOO</name>
<dbReference type="RefSeq" id="WP_186412032.1">
    <property type="nucleotide sequence ID" value="NZ_FLQY01000349.1"/>
</dbReference>
<dbReference type="InterPro" id="IPR058548">
    <property type="entry name" value="MlaB-like_STAS"/>
</dbReference>
<dbReference type="PROSITE" id="PS50801">
    <property type="entry name" value="STAS"/>
    <property type="match status" value="2"/>
</dbReference>
<proteinExistence type="predicted"/>
<dbReference type="InterPro" id="IPR002645">
    <property type="entry name" value="STAS_dom"/>
</dbReference>